<dbReference type="AlphaFoldDB" id="A0A1B0CGR0"/>
<proteinExistence type="predicted"/>
<accession>A0A1B0CGR0</accession>
<dbReference type="GO" id="GO:0008270">
    <property type="term" value="F:zinc ion binding"/>
    <property type="evidence" value="ECO:0007669"/>
    <property type="project" value="UniProtKB-KW"/>
</dbReference>
<dbReference type="GO" id="GO:0000981">
    <property type="term" value="F:DNA-binding transcription factor activity, RNA polymerase II-specific"/>
    <property type="evidence" value="ECO:0007669"/>
    <property type="project" value="TreeGrafter"/>
</dbReference>
<dbReference type="Proteomes" id="UP000092461">
    <property type="component" value="Unassembled WGS sequence"/>
</dbReference>
<evidence type="ECO:0000256" key="5">
    <source>
        <dbReference type="ARBA" id="ARBA00022833"/>
    </source>
</evidence>
<keyword evidence="5" id="KW-0862">Zinc</keyword>
<dbReference type="VEuPathDB" id="VectorBase:LLONM1_001868"/>
<keyword evidence="3" id="KW-0677">Repeat</keyword>
<keyword evidence="2" id="KW-0479">Metal-binding</keyword>
<feature type="domain" description="C2H2-type" evidence="8">
    <location>
        <begin position="470"/>
        <end position="497"/>
    </location>
</feature>
<feature type="domain" description="C2H2-type" evidence="8">
    <location>
        <begin position="411"/>
        <end position="438"/>
    </location>
</feature>
<evidence type="ECO:0000256" key="7">
    <source>
        <dbReference type="PROSITE-ProRule" id="PRU00042"/>
    </source>
</evidence>
<dbReference type="FunFam" id="3.30.160.60:FF:000634">
    <property type="entry name" value="Zinc finger X-chromosomal protein"/>
    <property type="match status" value="1"/>
</dbReference>
<evidence type="ECO:0000256" key="6">
    <source>
        <dbReference type="ARBA" id="ARBA00023242"/>
    </source>
</evidence>
<keyword evidence="6" id="KW-0539">Nucleus</keyword>
<dbReference type="PROSITE" id="PS00028">
    <property type="entry name" value="ZINC_FINGER_C2H2_1"/>
    <property type="match status" value="6"/>
</dbReference>
<keyword evidence="4 7" id="KW-0863">Zinc-finger</keyword>
<dbReference type="FunFam" id="3.30.160.60:FF:000202">
    <property type="entry name" value="Zinc finger protein 574"/>
    <property type="match status" value="1"/>
</dbReference>
<dbReference type="InterPro" id="IPR013087">
    <property type="entry name" value="Znf_C2H2_type"/>
</dbReference>
<evidence type="ECO:0000256" key="4">
    <source>
        <dbReference type="ARBA" id="ARBA00022771"/>
    </source>
</evidence>
<dbReference type="Pfam" id="PF00096">
    <property type="entry name" value="zf-C2H2"/>
    <property type="match status" value="2"/>
</dbReference>
<dbReference type="PANTHER" id="PTHR24394:SF29">
    <property type="entry name" value="MYONEURIN"/>
    <property type="match status" value="1"/>
</dbReference>
<evidence type="ECO:0000256" key="2">
    <source>
        <dbReference type="ARBA" id="ARBA00022723"/>
    </source>
</evidence>
<feature type="domain" description="C2H2-type" evidence="8">
    <location>
        <begin position="205"/>
        <end position="233"/>
    </location>
</feature>
<evidence type="ECO:0000313" key="9">
    <source>
        <dbReference type="EnsemblMetazoa" id="LLOJ003623-PA"/>
    </source>
</evidence>
<keyword evidence="10" id="KW-1185">Reference proteome</keyword>
<dbReference type="FunFam" id="3.30.160.60:FF:001102">
    <property type="entry name" value="Transcription factor IIIA"/>
    <property type="match status" value="1"/>
</dbReference>
<dbReference type="SMART" id="SM00355">
    <property type="entry name" value="ZnF_C2H2"/>
    <property type="match status" value="7"/>
</dbReference>
<evidence type="ECO:0000256" key="1">
    <source>
        <dbReference type="ARBA" id="ARBA00004123"/>
    </source>
</evidence>
<dbReference type="EnsemblMetazoa" id="LLOJ003623-RA">
    <property type="protein sequence ID" value="LLOJ003623-PA"/>
    <property type="gene ID" value="LLOJ003623"/>
</dbReference>
<dbReference type="PANTHER" id="PTHR24394">
    <property type="entry name" value="ZINC FINGER PROTEIN"/>
    <property type="match status" value="1"/>
</dbReference>
<protein>
    <recommendedName>
        <fullName evidence="8">C2H2-type domain-containing protein</fullName>
    </recommendedName>
</protein>
<feature type="domain" description="C2H2-type" evidence="8">
    <location>
        <begin position="161"/>
        <end position="188"/>
    </location>
</feature>
<dbReference type="GO" id="GO:0005634">
    <property type="term" value="C:nucleus"/>
    <property type="evidence" value="ECO:0007669"/>
    <property type="project" value="UniProtKB-SubCell"/>
</dbReference>
<dbReference type="EMBL" id="AJWK01011552">
    <property type="status" value="NOT_ANNOTATED_CDS"/>
    <property type="molecule type" value="Genomic_DNA"/>
</dbReference>
<dbReference type="VEuPathDB" id="VectorBase:LLOJ003623"/>
<reference evidence="9" key="1">
    <citation type="submission" date="2020-05" db="UniProtKB">
        <authorList>
            <consortium name="EnsemblMetazoa"/>
        </authorList>
    </citation>
    <scope>IDENTIFICATION</scope>
    <source>
        <strain evidence="9">Jacobina</strain>
    </source>
</reference>
<dbReference type="PROSITE" id="PS50157">
    <property type="entry name" value="ZINC_FINGER_C2H2_2"/>
    <property type="match status" value="5"/>
</dbReference>
<feature type="domain" description="C2H2-type" evidence="8">
    <location>
        <begin position="439"/>
        <end position="469"/>
    </location>
</feature>
<dbReference type="SUPFAM" id="SSF57667">
    <property type="entry name" value="beta-beta-alpha zinc fingers"/>
    <property type="match status" value="3"/>
</dbReference>
<dbReference type="GO" id="GO:0032502">
    <property type="term" value="P:developmental process"/>
    <property type="evidence" value="ECO:0007669"/>
    <property type="project" value="UniProtKB-ARBA"/>
</dbReference>
<comment type="subcellular location">
    <subcellularLocation>
        <location evidence="1">Nucleus</location>
    </subcellularLocation>
</comment>
<evidence type="ECO:0000313" key="10">
    <source>
        <dbReference type="Proteomes" id="UP000092461"/>
    </source>
</evidence>
<dbReference type="InterPro" id="IPR036236">
    <property type="entry name" value="Znf_C2H2_sf"/>
</dbReference>
<dbReference type="Gene3D" id="3.30.160.60">
    <property type="entry name" value="Classic Zinc Finger"/>
    <property type="match status" value="4"/>
</dbReference>
<name>A0A1B0CGR0_LUTLO</name>
<sequence length="499" mass="57960">MLDVFSKQVAEQVNDVDVTLEKDQEMKCEEIGAIVPTTTKSSEEEEEVTVQQDADEGNEETFLLVNEKDCDIKCQNCEELFAWEQFQEHVCEYNEFRRKIDEDTDDEEDIPGSPILVIDEEELPCIVQLNENNIRLKRFIKEECKIDVQPVPTSKKGDGPHNCTECDRRFVHSSGLLRHMEKHTLENLQRSHQSSSEVNDYDVVVRCTICGRVFPSPKIARNHLETDHTSAENSKEPENFVATDKNFTFTLDVLREMAYGDSNWDAKPSRNPLKVVTLPFVLQCEFCEFVFMDKKDLLMHTSCHSPKLGFVCTRCEVNFHTSKDILGIGSLIAPFMREATEDQIKLQKFFLCNVCSQKFATLDALYTHRDSVDYVRMLWALLQKRRSDSAALRREASAEAQKDLAPKDRQYLCDVCGKSYTQSSHLWQHLRFHRGVKPFMCREDGCNRRFTIRPDLNDHIRKCHTGERPYHCTECGKRFLTGSVFYQHRLIHRGERRYG</sequence>
<dbReference type="FunFam" id="3.30.160.60:FF:000446">
    <property type="entry name" value="Zinc finger protein"/>
    <property type="match status" value="1"/>
</dbReference>
<organism evidence="9 10">
    <name type="scientific">Lutzomyia longipalpis</name>
    <name type="common">Sand fly</name>
    <dbReference type="NCBI Taxonomy" id="7200"/>
    <lineage>
        <taxon>Eukaryota</taxon>
        <taxon>Metazoa</taxon>
        <taxon>Ecdysozoa</taxon>
        <taxon>Arthropoda</taxon>
        <taxon>Hexapoda</taxon>
        <taxon>Insecta</taxon>
        <taxon>Pterygota</taxon>
        <taxon>Neoptera</taxon>
        <taxon>Endopterygota</taxon>
        <taxon>Diptera</taxon>
        <taxon>Nematocera</taxon>
        <taxon>Psychodoidea</taxon>
        <taxon>Psychodidae</taxon>
        <taxon>Lutzomyia</taxon>
        <taxon>Lutzomyia</taxon>
    </lineage>
</organism>
<dbReference type="Pfam" id="PF13912">
    <property type="entry name" value="zf-C2H2_6"/>
    <property type="match status" value="1"/>
</dbReference>
<evidence type="ECO:0000259" key="8">
    <source>
        <dbReference type="PROSITE" id="PS50157"/>
    </source>
</evidence>
<evidence type="ECO:0000256" key="3">
    <source>
        <dbReference type="ARBA" id="ARBA00022737"/>
    </source>
</evidence>